<dbReference type="PANTHER" id="PTHR31836:SF21">
    <property type="entry name" value="EXPANSIN-LIKE PROTEIN 7"/>
    <property type="match status" value="1"/>
</dbReference>
<evidence type="ECO:0000313" key="5">
    <source>
        <dbReference type="Proteomes" id="UP001445335"/>
    </source>
</evidence>
<dbReference type="PANTHER" id="PTHR31836">
    <property type="match status" value="1"/>
</dbReference>
<dbReference type="CDD" id="cd22271">
    <property type="entry name" value="DPBB_EXP_N-like"/>
    <property type="match status" value="1"/>
</dbReference>
<dbReference type="AlphaFoldDB" id="A0AAW1SK60"/>
<keyword evidence="5" id="KW-1185">Reference proteome</keyword>
<feature type="domain" description="CBM1" evidence="3">
    <location>
        <begin position="282"/>
        <end position="328"/>
    </location>
</feature>
<dbReference type="GO" id="GO:0005975">
    <property type="term" value="P:carbohydrate metabolic process"/>
    <property type="evidence" value="ECO:0007669"/>
    <property type="project" value="InterPro"/>
</dbReference>
<evidence type="ECO:0000256" key="1">
    <source>
        <dbReference type="ARBA" id="ARBA00022729"/>
    </source>
</evidence>
<dbReference type="PROSITE" id="PS51164">
    <property type="entry name" value="CBM1_2"/>
    <property type="match status" value="1"/>
</dbReference>
<dbReference type="EMBL" id="JALJOU010000002">
    <property type="protein sequence ID" value="KAK9845924.1"/>
    <property type="molecule type" value="Genomic_DNA"/>
</dbReference>
<organism evidence="4 5">
    <name type="scientific">Elliptochloris bilobata</name>
    <dbReference type="NCBI Taxonomy" id="381761"/>
    <lineage>
        <taxon>Eukaryota</taxon>
        <taxon>Viridiplantae</taxon>
        <taxon>Chlorophyta</taxon>
        <taxon>core chlorophytes</taxon>
        <taxon>Trebouxiophyceae</taxon>
        <taxon>Trebouxiophyceae incertae sedis</taxon>
        <taxon>Elliptochloris clade</taxon>
        <taxon>Elliptochloris</taxon>
    </lineage>
</organism>
<dbReference type="GO" id="GO:0005576">
    <property type="term" value="C:extracellular region"/>
    <property type="evidence" value="ECO:0007669"/>
    <property type="project" value="InterPro"/>
</dbReference>
<comment type="caution">
    <text evidence="4">The sequence shown here is derived from an EMBL/GenBank/DDBJ whole genome shotgun (WGS) entry which is preliminary data.</text>
</comment>
<dbReference type="InterPro" id="IPR000254">
    <property type="entry name" value="CBD"/>
</dbReference>
<reference evidence="4 5" key="1">
    <citation type="journal article" date="2024" name="Nat. Commun.">
        <title>Phylogenomics reveals the evolutionary origins of lichenization in chlorophyte algae.</title>
        <authorList>
            <person name="Puginier C."/>
            <person name="Libourel C."/>
            <person name="Otte J."/>
            <person name="Skaloud P."/>
            <person name="Haon M."/>
            <person name="Grisel S."/>
            <person name="Petersen M."/>
            <person name="Berrin J.G."/>
            <person name="Delaux P.M."/>
            <person name="Dal Grande F."/>
            <person name="Keller J."/>
        </authorList>
    </citation>
    <scope>NUCLEOTIDE SEQUENCE [LARGE SCALE GENOMIC DNA]</scope>
    <source>
        <strain evidence="4 5">SAG 245.80</strain>
    </source>
</reference>
<protein>
    <recommendedName>
        <fullName evidence="3">CBM1 domain-containing protein</fullName>
    </recommendedName>
</protein>
<proteinExistence type="predicted"/>
<keyword evidence="1" id="KW-0732">Signal</keyword>
<evidence type="ECO:0000313" key="4">
    <source>
        <dbReference type="EMBL" id="KAK9845924.1"/>
    </source>
</evidence>
<gene>
    <name evidence="4" type="ORF">WJX81_006098</name>
</gene>
<dbReference type="InterPro" id="IPR051477">
    <property type="entry name" value="Expansin_CellWall"/>
</dbReference>
<accession>A0AAW1SK60</accession>
<dbReference type="InterPro" id="IPR036749">
    <property type="entry name" value="Expansin_CBD_sf"/>
</dbReference>
<feature type="region of interest" description="Disordered" evidence="2">
    <location>
        <begin position="212"/>
        <end position="301"/>
    </location>
</feature>
<dbReference type="Proteomes" id="UP001445335">
    <property type="component" value="Unassembled WGS sequence"/>
</dbReference>
<dbReference type="SUPFAM" id="SSF50685">
    <property type="entry name" value="Barwin-like endoglucanases"/>
    <property type="match status" value="1"/>
</dbReference>
<evidence type="ECO:0000259" key="3">
    <source>
        <dbReference type="PROSITE" id="PS51164"/>
    </source>
</evidence>
<feature type="compositionally biased region" description="Pro residues" evidence="2">
    <location>
        <begin position="231"/>
        <end position="279"/>
    </location>
</feature>
<dbReference type="Gene3D" id="2.40.40.10">
    <property type="entry name" value="RlpA-like domain"/>
    <property type="match status" value="1"/>
</dbReference>
<name>A0AAW1SK60_9CHLO</name>
<dbReference type="GO" id="GO:0030248">
    <property type="term" value="F:cellulose binding"/>
    <property type="evidence" value="ECO:0007669"/>
    <property type="project" value="InterPro"/>
</dbReference>
<dbReference type="InterPro" id="IPR036908">
    <property type="entry name" value="RlpA-like_sf"/>
</dbReference>
<evidence type="ECO:0000256" key="2">
    <source>
        <dbReference type="SAM" id="MobiDB-lite"/>
    </source>
</evidence>
<dbReference type="Gene3D" id="2.60.40.760">
    <property type="entry name" value="Expansin, cellulose-binding-like domain"/>
    <property type="match status" value="1"/>
</dbReference>
<sequence length="565" mass="58289">MVHFHVAAAQTGNLFGQNFKGDGTYYGDNGGAGACSFSVSDSQYLPWAANTRRVAINAPMFFGSQSCGLCASVRATGTGSGLTPLPTTTQYILVSNLCPECQWGDFDYESPGDGRWGIQWHPVQCAVGSSTFQYAFVGSNPYYIKMQITNTRVPVAAVQFKVRGTFYDMNRVQDNYFTLGAVSGQTLDLPTPVIVTSVFGDIVKDTIVASSPTGRVNGAAQFPMRSDIETVPPPGTASPPPPLSSPTPLPTSPPPANPPPPVTPPPVTQPPATPPPPPGSKTILGQWSQCGGYNGAPPGQAGNQPWPSTACSPGFVCTYGNPYYWQCLPAANAARAQAALAGVAASGGANATSMSAENKPFAAAAPSPAAAPAQAEQSCAESVQPGAQCGGSGMSCYGSQCQDNPWPGYCCAAGPGGVPQGCSRVSALQWICVRAAYLGPRAHAGQLPSPAALAAADADARADTALLDAWGPVIRAEPNAKVCNLTLAEVTGGVVANLFAREEPSCSIIVSPRVQCGGNGGTCFGAACADAAWPSACCVDPLTRCFRYNAAYWECRWGPFGSASF</sequence>